<evidence type="ECO:0000256" key="4">
    <source>
        <dbReference type="ARBA" id="ARBA00022833"/>
    </source>
</evidence>
<sequence length="101" mass="11131">MVDIFGQTHPYVAGEIFECMNCGRSIAAGRFAPHLEKCMGKGRKARLKVTRSSIAAQNHYSRGTPISTYSPYSNFTTTNRLPNGTPGVVSEEYSHGTYKEP</sequence>
<feature type="region of interest" description="Disordered" evidence="11">
    <location>
        <begin position="77"/>
        <end position="101"/>
    </location>
</feature>
<dbReference type="Gene3D" id="3.30.160.60">
    <property type="entry name" value="Classic Zinc Finger"/>
    <property type="match status" value="1"/>
</dbReference>
<comment type="subcellular location">
    <subcellularLocation>
        <location evidence="1 10">Nucleus</location>
    </subcellularLocation>
</comment>
<evidence type="ECO:0000256" key="11">
    <source>
        <dbReference type="SAM" id="MobiDB-lite"/>
    </source>
</evidence>
<evidence type="ECO:0000256" key="10">
    <source>
        <dbReference type="RuleBase" id="RU261113"/>
    </source>
</evidence>
<evidence type="ECO:0000256" key="5">
    <source>
        <dbReference type="ARBA" id="ARBA00022853"/>
    </source>
</evidence>
<gene>
    <name evidence="12" type="ORF">V6N12_072480</name>
</gene>
<accession>A0ABR2FNJ4</accession>
<keyword evidence="7 10" id="KW-0010">Activator</keyword>
<reference evidence="12 13" key="1">
    <citation type="journal article" date="2024" name="G3 (Bethesda)">
        <title>Genome assembly of Hibiscus sabdariffa L. provides insights into metabolisms of medicinal natural products.</title>
        <authorList>
            <person name="Kim T."/>
        </authorList>
    </citation>
    <scope>NUCLEOTIDE SEQUENCE [LARGE SCALE GENOMIC DNA]</scope>
    <source>
        <strain evidence="12">TK-2024</strain>
        <tissue evidence="12">Old leaves</tissue>
    </source>
</reference>
<keyword evidence="2" id="KW-0479">Metal-binding</keyword>
<keyword evidence="13" id="KW-1185">Reference proteome</keyword>
<dbReference type="Pfam" id="PF08209">
    <property type="entry name" value="Sgf11"/>
    <property type="match status" value="1"/>
</dbReference>
<organism evidence="12 13">
    <name type="scientific">Hibiscus sabdariffa</name>
    <name type="common">roselle</name>
    <dbReference type="NCBI Taxonomy" id="183260"/>
    <lineage>
        <taxon>Eukaryota</taxon>
        <taxon>Viridiplantae</taxon>
        <taxon>Streptophyta</taxon>
        <taxon>Embryophyta</taxon>
        <taxon>Tracheophyta</taxon>
        <taxon>Spermatophyta</taxon>
        <taxon>Magnoliopsida</taxon>
        <taxon>eudicotyledons</taxon>
        <taxon>Gunneridae</taxon>
        <taxon>Pentapetalae</taxon>
        <taxon>rosids</taxon>
        <taxon>malvids</taxon>
        <taxon>Malvales</taxon>
        <taxon>Malvaceae</taxon>
        <taxon>Malvoideae</taxon>
        <taxon>Hibiscus</taxon>
    </lineage>
</organism>
<evidence type="ECO:0000313" key="13">
    <source>
        <dbReference type="Proteomes" id="UP001472677"/>
    </source>
</evidence>
<evidence type="ECO:0000313" key="12">
    <source>
        <dbReference type="EMBL" id="KAK8582291.1"/>
    </source>
</evidence>
<feature type="compositionally biased region" description="Basic and acidic residues" evidence="11">
    <location>
        <begin position="92"/>
        <end position="101"/>
    </location>
</feature>
<comment type="similarity">
    <text evidence="10">Belongs to the SGF11 family.</text>
</comment>
<dbReference type="EMBL" id="JBBPBM010000006">
    <property type="protein sequence ID" value="KAK8582291.1"/>
    <property type="molecule type" value="Genomic_DNA"/>
</dbReference>
<evidence type="ECO:0000256" key="3">
    <source>
        <dbReference type="ARBA" id="ARBA00022771"/>
    </source>
</evidence>
<name>A0ABR2FNJ4_9ROSI</name>
<evidence type="ECO:0000256" key="9">
    <source>
        <dbReference type="ARBA" id="ARBA00023242"/>
    </source>
</evidence>
<proteinExistence type="inferred from homology"/>
<keyword evidence="5" id="KW-0156">Chromatin regulator</keyword>
<comment type="caution">
    <text evidence="12">The sequence shown here is derived from an EMBL/GenBank/DDBJ whole genome shotgun (WGS) entry which is preliminary data.</text>
</comment>
<dbReference type="PANTHER" id="PTHR47674:SF3">
    <property type="entry name" value="SAGA-ASSOCIATED FACTOR 11"/>
    <property type="match status" value="1"/>
</dbReference>
<evidence type="ECO:0000256" key="7">
    <source>
        <dbReference type="ARBA" id="ARBA00023159"/>
    </source>
</evidence>
<keyword evidence="6" id="KW-0805">Transcription regulation</keyword>
<keyword evidence="8" id="KW-0804">Transcription</keyword>
<protein>
    <recommendedName>
        <fullName evidence="10">SAGA-associated factor 11</fullName>
    </recommendedName>
</protein>
<evidence type="ECO:0000256" key="2">
    <source>
        <dbReference type="ARBA" id="ARBA00022723"/>
    </source>
</evidence>
<keyword evidence="9" id="KW-0539">Nucleus</keyword>
<dbReference type="Proteomes" id="UP001472677">
    <property type="component" value="Unassembled WGS sequence"/>
</dbReference>
<dbReference type="InterPro" id="IPR013246">
    <property type="entry name" value="SAGA_su_Sgf11"/>
</dbReference>
<evidence type="ECO:0000256" key="6">
    <source>
        <dbReference type="ARBA" id="ARBA00023015"/>
    </source>
</evidence>
<keyword evidence="3" id="KW-0863">Zinc-finger</keyword>
<keyword evidence="4" id="KW-0862">Zinc</keyword>
<dbReference type="PANTHER" id="PTHR47674">
    <property type="entry name" value="SAGA-ASSOCIATED FACTOR 11"/>
    <property type="match status" value="1"/>
</dbReference>
<evidence type="ECO:0000256" key="8">
    <source>
        <dbReference type="ARBA" id="ARBA00023163"/>
    </source>
</evidence>
<evidence type="ECO:0000256" key="1">
    <source>
        <dbReference type="ARBA" id="ARBA00004123"/>
    </source>
</evidence>